<dbReference type="EMBL" id="JALJOT010000016">
    <property type="protein sequence ID" value="KAK9902036.1"/>
    <property type="molecule type" value="Genomic_DNA"/>
</dbReference>
<dbReference type="InterPro" id="IPR016438">
    <property type="entry name" value="SKI2-like"/>
</dbReference>
<evidence type="ECO:0000256" key="5">
    <source>
        <dbReference type="SAM" id="MobiDB-lite"/>
    </source>
</evidence>
<dbReference type="SMART" id="SM01142">
    <property type="entry name" value="DSHCT"/>
    <property type="match status" value="1"/>
</dbReference>
<dbReference type="Pfam" id="PF21408">
    <property type="entry name" value="MTR4-like_stalk"/>
    <property type="match status" value="1"/>
</dbReference>
<keyword evidence="2" id="KW-0378">Hydrolase</keyword>
<dbReference type="Proteomes" id="UP001491310">
    <property type="component" value="Unassembled WGS sequence"/>
</dbReference>
<name>A0ABR2YBY0_9CHLO</name>
<dbReference type="PANTHER" id="PTHR12131">
    <property type="entry name" value="ATP-DEPENDENT RNA AND DNA HELICASE"/>
    <property type="match status" value="1"/>
</dbReference>
<dbReference type="Pfam" id="PF00270">
    <property type="entry name" value="DEAD"/>
    <property type="match status" value="1"/>
</dbReference>
<dbReference type="SUPFAM" id="SSF52540">
    <property type="entry name" value="P-loop containing nucleoside triphosphate hydrolases"/>
    <property type="match status" value="1"/>
</dbReference>
<keyword evidence="1" id="KW-0547">Nucleotide-binding</keyword>
<dbReference type="Pfam" id="PF00271">
    <property type="entry name" value="Helicase_C"/>
    <property type="match status" value="1"/>
</dbReference>
<dbReference type="PROSITE" id="PS51194">
    <property type="entry name" value="HELICASE_CTER"/>
    <property type="match status" value="1"/>
</dbReference>
<dbReference type="Gene3D" id="2.40.30.300">
    <property type="match status" value="1"/>
</dbReference>
<dbReference type="InterPro" id="IPR001650">
    <property type="entry name" value="Helicase_C-like"/>
</dbReference>
<dbReference type="SMART" id="SM00487">
    <property type="entry name" value="DEXDc"/>
    <property type="match status" value="1"/>
</dbReference>
<evidence type="ECO:0000256" key="3">
    <source>
        <dbReference type="ARBA" id="ARBA00022806"/>
    </source>
</evidence>
<evidence type="ECO:0000313" key="8">
    <source>
        <dbReference type="EMBL" id="KAK9902036.1"/>
    </source>
</evidence>
<keyword evidence="3" id="KW-0347">Helicase</keyword>
<feature type="compositionally biased region" description="Polar residues" evidence="5">
    <location>
        <begin position="630"/>
        <end position="639"/>
    </location>
</feature>
<feature type="domain" description="Helicase ATP-binding" evidence="6">
    <location>
        <begin position="90"/>
        <end position="246"/>
    </location>
</feature>
<feature type="region of interest" description="Disordered" evidence="5">
    <location>
        <begin position="56"/>
        <end position="76"/>
    </location>
</feature>
<feature type="region of interest" description="Disordered" evidence="5">
    <location>
        <begin position="1"/>
        <end position="24"/>
    </location>
</feature>
<dbReference type="Pfam" id="PF08148">
    <property type="entry name" value="DSHCT"/>
    <property type="match status" value="1"/>
</dbReference>
<dbReference type="PROSITE" id="PS51192">
    <property type="entry name" value="HELICASE_ATP_BIND_1"/>
    <property type="match status" value="1"/>
</dbReference>
<dbReference type="Gene3D" id="1.10.3380.30">
    <property type="match status" value="1"/>
</dbReference>
<gene>
    <name evidence="8" type="ORF">WJX75_002046</name>
</gene>
<protein>
    <recommendedName>
        <fullName evidence="10">Antiviral helicase</fullName>
    </recommendedName>
</protein>
<evidence type="ECO:0000256" key="4">
    <source>
        <dbReference type="ARBA" id="ARBA00022840"/>
    </source>
</evidence>
<dbReference type="CDD" id="cd18795">
    <property type="entry name" value="SF2_C_Ski2"/>
    <property type="match status" value="1"/>
</dbReference>
<dbReference type="InterPro" id="IPR050699">
    <property type="entry name" value="RNA-DNA_Helicase"/>
</dbReference>
<dbReference type="InterPro" id="IPR027417">
    <property type="entry name" value="P-loop_NTPase"/>
</dbReference>
<accession>A0ABR2YBY0</accession>
<feature type="domain" description="Helicase C-terminal" evidence="7">
    <location>
        <begin position="319"/>
        <end position="520"/>
    </location>
</feature>
<reference evidence="8 9" key="1">
    <citation type="journal article" date="2024" name="Nat. Commun.">
        <title>Phylogenomics reveals the evolutionary origins of lichenization in chlorophyte algae.</title>
        <authorList>
            <person name="Puginier C."/>
            <person name="Libourel C."/>
            <person name="Otte J."/>
            <person name="Skaloud P."/>
            <person name="Haon M."/>
            <person name="Grisel S."/>
            <person name="Petersen M."/>
            <person name="Berrin J.G."/>
            <person name="Delaux P.M."/>
            <person name="Dal Grande F."/>
            <person name="Keller J."/>
        </authorList>
    </citation>
    <scope>NUCLEOTIDE SEQUENCE [LARGE SCALE GENOMIC DNA]</scope>
    <source>
        <strain evidence="8 9">SAG 216-7</strain>
    </source>
</reference>
<organism evidence="8 9">
    <name type="scientific">Coccomyxa subellipsoidea</name>
    <dbReference type="NCBI Taxonomy" id="248742"/>
    <lineage>
        <taxon>Eukaryota</taxon>
        <taxon>Viridiplantae</taxon>
        <taxon>Chlorophyta</taxon>
        <taxon>core chlorophytes</taxon>
        <taxon>Trebouxiophyceae</taxon>
        <taxon>Trebouxiophyceae incertae sedis</taxon>
        <taxon>Coccomyxaceae</taxon>
        <taxon>Coccomyxa</taxon>
    </lineage>
</organism>
<dbReference type="InterPro" id="IPR048392">
    <property type="entry name" value="MTR4-like_stalk"/>
</dbReference>
<dbReference type="SMART" id="SM00490">
    <property type="entry name" value="HELICc"/>
    <property type="match status" value="1"/>
</dbReference>
<evidence type="ECO:0000259" key="7">
    <source>
        <dbReference type="PROSITE" id="PS51194"/>
    </source>
</evidence>
<evidence type="ECO:0000256" key="1">
    <source>
        <dbReference type="ARBA" id="ARBA00022741"/>
    </source>
</evidence>
<keyword evidence="9" id="KW-1185">Reference proteome</keyword>
<dbReference type="Pfam" id="PF13234">
    <property type="entry name" value="MTR4_beta-barrel"/>
    <property type="match status" value="1"/>
</dbReference>
<dbReference type="InterPro" id="IPR011545">
    <property type="entry name" value="DEAD/DEAH_box_helicase_dom"/>
</dbReference>
<dbReference type="InterPro" id="IPR012961">
    <property type="entry name" value="Ski2/MTR4_C"/>
</dbReference>
<dbReference type="PANTHER" id="PTHR12131:SF25">
    <property type="entry name" value="DEXH-BOX ATP-DEPENDENT RNA HELICASE DEXH9"/>
    <property type="match status" value="1"/>
</dbReference>
<evidence type="ECO:0000256" key="2">
    <source>
        <dbReference type="ARBA" id="ARBA00022801"/>
    </source>
</evidence>
<feature type="region of interest" description="Disordered" evidence="5">
    <location>
        <begin position="617"/>
        <end position="640"/>
    </location>
</feature>
<comment type="caution">
    <text evidence="8">The sequence shown here is derived from an EMBL/GenBank/DDBJ whole genome shotgun (WGS) entry which is preliminary data.</text>
</comment>
<proteinExistence type="predicted"/>
<dbReference type="PIRSF" id="PIRSF005198">
    <property type="entry name" value="Antiviral_helicase_SKI2"/>
    <property type="match status" value="1"/>
</dbReference>
<evidence type="ECO:0000259" key="6">
    <source>
        <dbReference type="PROSITE" id="PS51192"/>
    </source>
</evidence>
<sequence>MVIDDRSNKRGRDNSSDVAGPSKQVKLGNVAQYIPEGGSNFIEIDGKTCTHAVAWPEDGKTHNSQPPPARPGPAAKEFPFTLDPFQRTAINCLEGGDSVLVAAHTSAGKTVIAQYCCAMGLRDNQRVIYTSPLKALSNQKYREFQEEFQDVGLMTGDVTINPNASCLVMTTEILRSMLYNGSEIVREAALVVYDEIHYLRDRERGVVWEESIVLAPPTVRFAFLSATIPNALEFAQWIAKTHGSPCHVVYTDYRPTPLQHFVFPTGGDGLFMVVDDRGTFREDNFQKAVAALADTTADGGGKKGGKKGSVNGKKDEESDIFKLVKMIMQRNFDPVIVFSFSKKECEALALQMAPLELNDEAEQKLVEGIFWNAIDCLSEDDRRLPQVGALLPMLKRGVGVHHSGLLPILKEVIEIMFQENLIKVLFATETFSTGLNMPAKTVVFTNARKFDGGGFRWLSSGEYIQMSGRAGRRGLDDRGIVMLMLDTRMEPAVAKSMVQGAPDTLHSEFHLSHTMLLNLLLSEVLEPEALLRSSFRQFQTERSLPALRQRIAALEEERDAVAIEGEESVAQYAALLEQQTQSQADIREIITRPRYALPFLQPGRLVSVLTQPEVAATAAPADGDSEAANDRTSGVASTSRRGEGSAVWAAVINFERQGKADAGEAEAKSGSSGKKGARYIVDVLANCAEDTVPGHGPKRRPVLVSARSSGVACVVPVQLDELAAFSSVRIYVPKDLRPPDARSLALKALGEVERRYPKGLPLLSAEEDMSVDDPAYRKAERKLENVESLLAKHPLASAPDLEDRLAAWDRKQALAAQVRVAKREAKAAASLILQQELKARRRVLRRLGYVDEDGVVTLKGRVAATIQSADELVLTELIFNSGFKDLKPEQAVALVACLVWREKSDAAPRVSEDMEGPVAALREAARRVAKVSNDSKMSLDVEEYVTSFRTDLCDALAAWSKGGKFADIMKMTDVFEGSLVRAVRRVEEVLRQATAGAQVMGELQLVELFEESQRRIKRDIVFAASLYL</sequence>
<dbReference type="InterPro" id="IPR025696">
    <property type="entry name" value="Beta-barrel_MTR4"/>
</dbReference>
<evidence type="ECO:0008006" key="10">
    <source>
        <dbReference type="Google" id="ProtNLM"/>
    </source>
</evidence>
<evidence type="ECO:0000313" key="9">
    <source>
        <dbReference type="Proteomes" id="UP001491310"/>
    </source>
</evidence>
<keyword evidence="4" id="KW-0067">ATP-binding</keyword>
<feature type="compositionally biased region" description="Basic and acidic residues" evidence="5">
    <location>
        <begin position="1"/>
        <end position="15"/>
    </location>
</feature>
<dbReference type="InterPro" id="IPR014001">
    <property type="entry name" value="Helicase_ATP-bd"/>
</dbReference>
<dbReference type="Gene3D" id="3.40.50.300">
    <property type="entry name" value="P-loop containing nucleotide triphosphate hydrolases"/>
    <property type="match status" value="2"/>
</dbReference>